<protein>
    <submittedName>
        <fullName evidence="2">Uncharacterized protein</fullName>
    </submittedName>
</protein>
<name>A0A2S2F9T4_9GAMM</name>
<feature type="signal peptide" evidence="1">
    <location>
        <begin position="1"/>
        <end position="20"/>
    </location>
</feature>
<dbReference type="AlphaFoldDB" id="A0A2S2F9T4"/>
<gene>
    <name evidence="2" type="ORF">DJ533_03510</name>
</gene>
<proteinExistence type="predicted"/>
<organism evidence="2 3">
    <name type="scientific">Acinetobacter defluvii</name>
    <dbReference type="NCBI Taxonomy" id="1871111"/>
    <lineage>
        <taxon>Bacteria</taxon>
        <taxon>Pseudomonadati</taxon>
        <taxon>Pseudomonadota</taxon>
        <taxon>Gammaproteobacteria</taxon>
        <taxon>Moraxellales</taxon>
        <taxon>Moraxellaceae</taxon>
        <taxon>Acinetobacter</taxon>
    </lineage>
</organism>
<evidence type="ECO:0000256" key="1">
    <source>
        <dbReference type="SAM" id="SignalP"/>
    </source>
</evidence>
<dbReference type="RefSeq" id="WP_065993259.1">
    <property type="nucleotide sequence ID" value="NZ_CP029397.2"/>
</dbReference>
<keyword evidence="3" id="KW-1185">Reference proteome</keyword>
<reference evidence="2" key="1">
    <citation type="submission" date="2019-08" db="EMBL/GenBank/DDBJ databases">
        <title>The complete genome of Acinetobacter defluvii strain WCHAD010030.</title>
        <authorList>
            <person name="Hu Y."/>
            <person name="Qin J."/>
            <person name="Feng Y."/>
            <person name="Zong Z."/>
        </authorList>
    </citation>
    <scope>NUCLEOTIDE SEQUENCE</scope>
    <source>
        <strain evidence="2">WCHA30</strain>
    </source>
</reference>
<dbReference type="EMBL" id="CP029397">
    <property type="protein sequence ID" value="AWL27724.1"/>
    <property type="molecule type" value="Genomic_DNA"/>
</dbReference>
<accession>A0A2S2F9T4</accession>
<evidence type="ECO:0000313" key="2">
    <source>
        <dbReference type="EMBL" id="AWL27724.1"/>
    </source>
</evidence>
<dbReference type="OrthoDB" id="6685566at2"/>
<sequence>MKFKSILIAYTVFVSASAVAADWTPVFKNFENGCADSKLLQHIVDKSIWTEHGTTPDTFVRNSALKGSYANVIAPYKHDMLAAKSKLYNDGEQYIEVTIPLKNATLYGLPLKAFTVYSGTASGLAGRTLVFGQLNAAQLQRLKSINFKADAEQEFKAFISKDKQKRTILVCDVSM</sequence>
<feature type="chain" id="PRO_5015416428" evidence="1">
    <location>
        <begin position="21"/>
        <end position="175"/>
    </location>
</feature>
<evidence type="ECO:0000313" key="3">
    <source>
        <dbReference type="Proteomes" id="UP000245977"/>
    </source>
</evidence>
<dbReference type="STRING" id="1871111.GCA_001704615_02156"/>
<dbReference type="Proteomes" id="UP000245977">
    <property type="component" value="Chromosome"/>
</dbReference>
<dbReference type="KEGG" id="adv:DJ533_03510"/>
<keyword evidence="1" id="KW-0732">Signal</keyword>